<protein>
    <submittedName>
        <fullName evidence="3">Uncharacterized protein</fullName>
    </submittedName>
</protein>
<gene>
    <name evidence="3" type="ORF">ACFPFX_06250</name>
</gene>
<comment type="caution">
    <text evidence="3">The sequence shown here is derived from an EMBL/GenBank/DDBJ whole genome shotgun (WGS) entry which is preliminary data.</text>
</comment>
<feature type="compositionally biased region" description="Basic and acidic residues" evidence="1">
    <location>
        <begin position="277"/>
        <end position="289"/>
    </location>
</feature>
<name>A0ABV9UG24_9ACTN</name>
<keyword evidence="2" id="KW-0812">Transmembrane</keyword>
<feature type="compositionally biased region" description="Gly residues" evidence="1">
    <location>
        <begin position="267"/>
        <end position="276"/>
    </location>
</feature>
<dbReference type="RefSeq" id="WP_344375419.1">
    <property type="nucleotide sequence ID" value="NZ_BAAASQ010000010.1"/>
</dbReference>
<feature type="region of interest" description="Disordered" evidence="1">
    <location>
        <begin position="262"/>
        <end position="326"/>
    </location>
</feature>
<proteinExistence type="predicted"/>
<keyword evidence="2" id="KW-1133">Transmembrane helix</keyword>
<keyword evidence="2" id="KW-0472">Membrane</keyword>
<keyword evidence="4" id="KW-1185">Reference proteome</keyword>
<feature type="region of interest" description="Disordered" evidence="1">
    <location>
        <begin position="132"/>
        <end position="231"/>
    </location>
</feature>
<organism evidence="3 4">
    <name type="scientific">Streptomyces mauvecolor</name>
    <dbReference type="NCBI Taxonomy" id="58345"/>
    <lineage>
        <taxon>Bacteria</taxon>
        <taxon>Bacillati</taxon>
        <taxon>Actinomycetota</taxon>
        <taxon>Actinomycetes</taxon>
        <taxon>Kitasatosporales</taxon>
        <taxon>Streptomycetaceae</taxon>
        <taxon>Streptomyces</taxon>
    </lineage>
</organism>
<evidence type="ECO:0000313" key="3">
    <source>
        <dbReference type="EMBL" id="MFC4955901.1"/>
    </source>
</evidence>
<dbReference type="EMBL" id="JBHSIZ010000006">
    <property type="protein sequence ID" value="MFC4955901.1"/>
    <property type="molecule type" value="Genomic_DNA"/>
</dbReference>
<accession>A0ABV9UG24</accession>
<feature type="transmembrane region" description="Helical" evidence="2">
    <location>
        <begin position="103"/>
        <end position="126"/>
    </location>
</feature>
<sequence>MADERHEWLDGDAAERLLRGEGVEPGDERARAEAERLSALLRSLAHNEPATSELPGEAAALAAFRKARPESAPDAEALGVVRVGRVAEVHPAPRRRRFAPVRLGLAAALACCALGGVAVAAGTGVLPGPFAFDEQDPTPASTVSADVTPGPIATSPSHALPPGSPTPDRHGPSTGPGTPGDASHPASPDGSAAGGTGDTDKNGSPQPGGTGGDNDGSSEWLARTADDCRDYRSGKLDQAKRRSLESAAHGPAAVKAFCDLLLDGKGGKSGGAGDGTPGDKGKGKGKGDGSGKNGGGGGGKPSLVATPPSHLLDWLKPGALTPAVPN</sequence>
<evidence type="ECO:0000256" key="2">
    <source>
        <dbReference type="SAM" id="Phobius"/>
    </source>
</evidence>
<evidence type="ECO:0000313" key="4">
    <source>
        <dbReference type="Proteomes" id="UP001595834"/>
    </source>
</evidence>
<reference evidence="4" key="1">
    <citation type="journal article" date="2019" name="Int. J. Syst. Evol. Microbiol.">
        <title>The Global Catalogue of Microorganisms (GCM) 10K type strain sequencing project: providing services to taxonomists for standard genome sequencing and annotation.</title>
        <authorList>
            <consortium name="The Broad Institute Genomics Platform"/>
            <consortium name="The Broad Institute Genome Sequencing Center for Infectious Disease"/>
            <person name="Wu L."/>
            <person name="Ma J."/>
        </authorList>
    </citation>
    <scope>NUCLEOTIDE SEQUENCE [LARGE SCALE GENOMIC DNA]</scope>
    <source>
        <strain evidence="4">CCM 7224</strain>
    </source>
</reference>
<evidence type="ECO:0000256" key="1">
    <source>
        <dbReference type="SAM" id="MobiDB-lite"/>
    </source>
</evidence>
<feature type="compositionally biased region" description="Low complexity" evidence="1">
    <location>
        <begin position="181"/>
        <end position="191"/>
    </location>
</feature>
<feature type="compositionally biased region" description="Gly residues" evidence="1">
    <location>
        <begin position="290"/>
        <end position="300"/>
    </location>
</feature>
<dbReference type="Proteomes" id="UP001595834">
    <property type="component" value="Unassembled WGS sequence"/>
</dbReference>